<evidence type="ECO:0000313" key="1">
    <source>
        <dbReference type="EMBL" id="KIK24285.1"/>
    </source>
</evidence>
<protein>
    <submittedName>
        <fullName evidence="1">Uncharacterized protein</fullName>
    </submittedName>
</protein>
<keyword evidence="2" id="KW-1185">Reference proteome</keyword>
<dbReference type="OrthoDB" id="2690573at2759"/>
<dbReference type="HOGENOM" id="CLU_2782895_0_0_1"/>
<gene>
    <name evidence="1" type="ORF">PISMIDRAFT_10289</name>
</gene>
<feature type="non-terminal residue" evidence="1">
    <location>
        <position position="69"/>
    </location>
</feature>
<proteinExistence type="predicted"/>
<dbReference type="Proteomes" id="UP000054018">
    <property type="component" value="Unassembled WGS sequence"/>
</dbReference>
<organism evidence="1 2">
    <name type="scientific">Pisolithus microcarpus 441</name>
    <dbReference type="NCBI Taxonomy" id="765257"/>
    <lineage>
        <taxon>Eukaryota</taxon>
        <taxon>Fungi</taxon>
        <taxon>Dikarya</taxon>
        <taxon>Basidiomycota</taxon>
        <taxon>Agaricomycotina</taxon>
        <taxon>Agaricomycetes</taxon>
        <taxon>Agaricomycetidae</taxon>
        <taxon>Boletales</taxon>
        <taxon>Sclerodermatineae</taxon>
        <taxon>Pisolithaceae</taxon>
        <taxon>Pisolithus</taxon>
    </lineage>
</organism>
<reference evidence="2" key="2">
    <citation type="submission" date="2015-01" db="EMBL/GenBank/DDBJ databases">
        <title>Evolutionary Origins and Diversification of the Mycorrhizal Mutualists.</title>
        <authorList>
            <consortium name="DOE Joint Genome Institute"/>
            <consortium name="Mycorrhizal Genomics Consortium"/>
            <person name="Kohler A."/>
            <person name="Kuo A."/>
            <person name="Nagy L.G."/>
            <person name="Floudas D."/>
            <person name="Copeland A."/>
            <person name="Barry K.W."/>
            <person name="Cichocki N."/>
            <person name="Veneault-Fourrey C."/>
            <person name="LaButti K."/>
            <person name="Lindquist E.A."/>
            <person name="Lipzen A."/>
            <person name="Lundell T."/>
            <person name="Morin E."/>
            <person name="Murat C."/>
            <person name="Riley R."/>
            <person name="Ohm R."/>
            <person name="Sun H."/>
            <person name="Tunlid A."/>
            <person name="Henrissat B."/>
            <person name="Grigoriev I.V."/>
            <person name="Hibbett D.S."/>
            <person name="Martin F."/>
        </authorList>
    </citation>
    <scope>NUCLEOTIDE SEQUENCE [LARGE SCALE GENOMIC DNA]</scope>
    <source>
        <strain evidence="2">441</strain>
    </source>
</reference>
<reference evidence="1 2" key="1">
    <citation type="submission" date="2014-04" db="EMBL/GenBank/DDBJ databases">
        <authorList>
            <consortium name="DOE Joint Genome Institute"/>
            <person name="Kuo A."/>
            <person name="Kohler A."/>
            <person name="Costa M.D."/>
            <person name="Nagy L.G."/>
            <person name="Floudas D."/>
            <person name="Copeland A."/>
            <person name="Barry K.W."/>
            <person name="Cichocki N."/>
            <person name="Veneault-Fourrey C."/>
            <person name="LaButti K."/>
            <person name="Lindquist E.A."/>
            <person name="Lipzen A."/>
            <person name="Lundell T."/>
            <person name="Morin E."/>
            <person name="Murat C."/>
            <person name="Sun H."/>
            <person name="Tunlid A."/>
            <person name="Henrissat B."/>
            <person name="Grigoriev I.V."/>
            <person name="Hibbett D.S."/>
            <person name="Martin F."/>
            <person name="Nordberg H.P."/>
            <person name="Cantor M.N."/>
            <person name="Hua S.X."/>
        </authorList>
    </citation>
    <scope>NUCLEOTIDE SEQUENCE [LARGE SCALE GENOMIC DNA]</scope>
    <source>
        <strain evidence="1 2">441</strain>
    </source>
</reference>
<evidence type="ECO:0000313" key="2">
    <source>
        <dbReference type="Proteomes" id="UP000054018"/>
    </source>
</evidence>
<dbReference type="AlphaFoldDB" id="A0A0C9YH33"/>
<sequence length="69" mass="7916">MLVSHLLATSGDEEESLDDLAFEDEEGLKVLDDELLCVAEEFALADEYHQQFSDMASTDLVWDDEWEFD</sequence>
<accession>A0A0C9YH33</accession>
<dbReference type="EMBL" id="KN833717">
    <property type="protein sequence ID" value="KIK24285.1"/>
    <property type="molecule type" value="Genomic_DNA"/>
</dbReference>
<name>A0A0C9YH33_9AGAM</name>